<dbReference type="Proteomes" id="UP001371456">
    <property type="component" value="Unassembled WGS sequence"/>
</dbReference>
<proteinExistence type="predicted"/>
<keyword evidence="2" id="KW-1185">Reference proteome</keyword>
<protein>
    <submittedName>
        <fullName evidence="1">Uncharacterized protein</fullName>
    </submittedName>
</protein>
<sequence length="54" mass="6267">MFIKSFTTEITIIGFASEWLRLRYLTLDMPRKIGPMIWPRDSLNDPPNGKGVSR</sequence>
<reference evidence="1 2" key="1">
    <citation type="submission" date="2024-02" db="EMBL/GenBank/DDBJ databases">
        <title>de novo genome assembly of Solanum bulbocastanum strain 11H21.</title>
        <authorList>
            <person name="Hosaka A.J."/>
        </authorList>
    </citation>
    <scope>NUCLEOTIDE SEQUENCE [LARGE SCALE GENOMIC DNA]</scope>
    <source>
        <tissue evidence="1">Young leaves</tissue>
    </source>
</reference>
<organism evidence="1 2">
    <name type="scientific">Solanum bulbocastanum</name>
    <name type="common">Wild potato</name>
    <dbReference type="NCBI Taxonomy" id="147425"/>
    <lineage>
        <taxon>Eukaryota</taxon>
        <taxon>Viridiplantae</taxon>
        <taxon>Streptophyta</taxon>
        <taxon>Embryophyta</taxon>
        <taxon>Tracheophyta</taxon>
        <taxon>Spermatophyta</taxon>
        <taxon>Magnoliopsida</taxon>
        <taxon>eudicotyledons</taxon>
        <taxon>Gunneridae</taxon>
        <taxon>Pentapetalae</taxon>
        <taxon>asterids</taxon>
        <taxon>lamiids</taxon>
        <taxon>Solanales</taxon>
        <taxon>Solanaceae</taxon>
        <taxon>Solanoideae</taxon>
        <taxon>Solaneae</taxon>
        <taxon>Solanum</taxon>
    </lineage>
</organism>
<evidence type="ECO:0000313" key="1">
    <source>
        <dbReference type="EMBL" id="KAK6798165.1"/>
    </source>
</evidence>
<accession>A0AAN8U0S3</accession>
<gene>
    <name evidence="1" type="ORF">RDI58_005867</name>
</gene>
<dbReference type="EMBL" id="JBANQN010000002">
    <property type="protein sequence ID" value="KAK6798165.1"/>
    <property type="molecule type" value="Genomic_DNA"/>
</dbReference>
<dbReference type="AlphaFoldDB" id="A0AAN8U0S3"/>
<name>A0AAN8U0S3_SOLBU</name>
<comment type="caution">
    <text evidence="1">The sequence shown here is derived from an EMBL/GenBank/DDBJ whole genome shotgun (WGS) entry which is preliminary data.</text>
</comment>
<evidence type="ECO:0000313" key="2">
    <source>
        <dbReference type="Proteomes" id="UP001371456"/>
    </source>
</evidence>